<evidence type="ECO:0000256" key="2">
    <source>
        <dbReference type="ARBA" id="ARBA00007294"/>
    </source>
</evidence>
<organism evidence="13 14">
    <name type="scientific">Ignelater luminosus</name>
    <name type="common">Cucubano</name>
    <name type="synonym">Pyrophorus luminosus</name>
    <dbReference type="NCBI Taxonomy" id="2038154"/>
    <lineage>
        <taxon>Eukaryota</taxon>
        <taxon>Metazoa</taxon>
        <taxon>Ecdysozoa</taxon>
        <taxon>Arthropoda</taxon>
        <taxon>Hexapoda</taxon>
        <taxon>Insecta</taxon>
        <taxon>Pterygota</taxon>
        <taxon>Neoptera</taxon>
        <taxon>Endopterygota</taxon>
        <taxon>Coleoptera</taxon>
        <taxon>Polyphaga</taxon>
        <taxon>Elateriformia</taxon>
        <taxon>Elateroidea</taxon>
        <taxon>Elateridae</taxon>
        <taxon>Agrypninae</taxon>
        <taxon>Pyrophorini</taxon>
        <taxon>Ignelater</taxon>
    </lineage>
</organism>
<name>A0A8K0GIC5_IGNLU</name>
<evidence type="ECO:0000256" key="1">
    <source>
        <dbReference type="ARBA" id="ARBA00004448"/>
    </source>
</evidence>
<accession>A0A8K0GIC5</accession>
<keyword evidence="11 12" id="KW-0479">Metal-binding</keyword>
<dbReference type="Pfam" id="PF05328">
    <property type="entry name" value="CybS"/>
    <property type="match status" value="1"/>
</dbReference>
<evidence type="ECO:0000256" key="6">
    <source>
        <dbReference type="ARBA" id="ARBA00022946"/>
    </source>
</evidence>
<comment type="caution">
    <text evidence="12">Lacks conserved residue(s) required for the propagation of feature annotation.</text>
</comment>
<evidence type="ECO:0000256" key="5">
    <source>
        <dbReference type="ARBA" id="ARBA00022792"/>
    </source>
</evidence>
<feature type="binding site" description="axial binding residue" evidence="11">
    <location>
        <position position="113"/>
    </location>
    <ligand>
        <name>heme b</name>
        <dbReference type="ChEBI" id="CHEBI:60344"/>
        <note>ligand shared with SDHC</note>
    </ligand>
    <ligandPart>
        <name>Fe</name>
        <dbReference type="ChEBI" id="CHEBI:18248"/>
    </ligandPart>
</feature>
<keyword evidence="4 12" id="KW-0812">Transmembrane</keyword>
<evidence type="ECO:0000256" key="8">
    <source>
        <dbReference type="ARBA" id="ARBA00023128"/>
    </source>
</evidence>
<comment type="function">
    <text evidence="12">Membrane-anchoring subunit of succinate dehydrogenase (SDH) that is involved in complex II of the mitochondrial electron transport chain and is responsible for transferring electrons from succinate to ubiquinone (coenzyme Q).</text>
</comment>
<protein>
    <recommendedName>
        <fullName evidence="12">Succinate dehydrogenase [ubiquinone] cytochrome b small subunit</fullName>
    </recommendedName>
</protein>
<dbReference type="GO" id="GO:0048039">
    <property type="term" value="F:ubiquinone binding"/>
    <property type="evidence" value="ECO:0007669"/>
    <property type="project" value="TreeGrafter"/>
</dbReference>
<dbReference type="GO" id="GO:0006121">
    <property type="term" value="P:mitochondrial electron transport, succinate to ubiquinone"/>
    <property type="evidence" value="ECO:0007669"/>
    <property type="project" value="TreeGrafter"/>
</dbReference>
<dbReference type="OrthoDB" id="18577at2759"/>
<dbReference type="AlphaFoldDB" id="A0A8K0GIC5"/>
<feature type="transmembrane region" description="Helical" evidence="12">
    <location>
        <begin position="138"/>
        <end position="159"/>
    </location>
</feature>
<dbReference type="InterPro" id="IPR007992">
    <property type="entry name" value="CybS"/>
</dbReference>
<dbReference type="GO" id="GO:0005743">
    <property type="term" value="C:mitochondrial inner membrane"/>
    <property type="evidence" value="ECO:0007669"/>
    <property type="project" value="UniProtKB-SubCell"/>
</dbReference>
<keyword evidence="12" id="KW-0349">Heme</keyword>
<feature type="binding site" evidence="10">
    <location>
        <position position="125"/>
    </location>
    <ligand>
        <name>a ubiquinone</name>
        <dbReference type="ChEBI" id="CHEBI:16389"/>
        <note>ligand shared with IP/SDHB</note>
    </ligand>
</feature>
<keyword evidence="12" id="KW-0249">Electron transport</keyword>
<keyword evidence="8 12" id="KW-0496">Mitochondrion</keyword>
<dbReference type="PANTHER" id="PTHR13337">
    <property type="entry name" value="SUCCINATE DEHYDROGENASE"/>
    <property type="match status" value="1"/>
</dbReference>
<dbReference type="GO" id="GO:0020037">
    <property type="term" value="F:heme binding"/>
    <property type="evidence" value="ECO:0007669"/>
    <property type="project" value="TreeGrafter"/>
</dbReference>
<dbReference type="EMBL" id="VTPC01002229">
    <property type="protein sequence ID" value="KAF2900376.1"/>
    <property type="molecule type" value="Genomic_DNA"/>
</dbReference>
<gene>
    <name evidence="13" type="ORF">ILUMI_05799</name>
</gene>
<evidence type="ECO:0000256" key="7">
    <source>
        <dbReference type="ARBA" id="ARBA00022989"/>
    </source>
</evidence>
<evidence type="ECO:0000256" key="3">
    <source>
        <dbReference type="ARBA" id="ARBA00022448"/>
    </source>
</evidence>
<keyword evidence="6 12" id="KW-0809">Transit peptide</keyword>
<dbReference type="Proteomes" id="UP000801492">
    <property type="component" value="Unassembled WGS sequence"/>
</dbReference>
<comment type="similarity">
    <text evidence="2 12">Belongs to the CybS family.</text>
</comment>
<dbReference type="GO" id="GO:0046872">
    <property type="term" value="F:metal ion binding"/>
    <property type="evidence" value="ECO:0007669"/>
    <property type="project" value="UniProtKB-KW"/>
</dbReference>
<dbReference type="GO" id="GO:0006099">
    <property type="term" value="P:tricarboxylic acid cycle"/>
    <property type="evidence" value="ECO:0007669"/>
    <property type="project" value="UniProtKB-KW"/>
</dbReference>
<comment type="caution">
    <text evidence="13">The sequence shown here is derived from an EMBL/GenBank/DDBJ whole genome shotgun (WGS) entry which is preliminary data.</text>
</comment>
<reference evidence="13" key="1">
    <citation type="submission" date="2019-08" db="EMBL/GenBank/DDBJ databases">
        <title>The genome of the North American firefly Photinus pyralis.</title>
        <authorList>
            <consortium name="Photinus pyralis genome working group"/>
            <person name="Fallon T.R."/>
            <person name="Sander Lower S.E."/>
            <person name="Weng J.-K."/>
        </authorList>
    </citation>
    <scope>NUCLEOTIDE SEQUENCE</scope>
    <source>
        <strain evidence="13">TRF0915ILg1</strain>
        <tissue evidence="13">Whole body</tissue>
    </source>
</reference>
<dbReference type="Gene3D" id="1.20.1300.10">
    <property type="entry name" value="Fumarate reductase/succinate dehydrogenase, transmembrane subunit"/>
    <property type="match status" value="1"/>
</dbReference>
<keyword evidence="12" id="KW-0816">Tricarboxylic acid cycle</keyword>
<dbReference type="PANTHER" id="PTHR13337:SF2">
    <property type="entry name" value="SUCCINATE DEHYDROGENASE [UBIQUINONE] CYTOCHROME B SMALL SUBUNIT, MITOCHONDRIAL"/>
    <property type="match status" value="1"/>
</dbReference>
<keyword evidence="5 12" id="KW-0999">Mitochondrion inner membrane</keyword>
<keyword evidence="14" id="KW-1185">Reference proteome</keyword>
<evidence type="ECO:0000256" key="9">
    <source>
        <dbReference type="ARBA" id="ARBA00023136"/>
    </source>
</evidence>
<evidence type="ECO:0000256" key="4">
    <source>
        <dbReference type="ARBA" id="ARBA00022692"/>
    </source>
</evidence>
<proteinExistence type="inferred from homology"/>
<keyword evidence="9 12" id="KW-0472">Membrane</keyword>
<dbReference type="InterPro" id="IPR034804">
    <property type="entry name" value="SQR/QFR_C/D"/>
</dbReference>
<evidence type="ECO:0000256" key="12">
    <source>
        <dbReference type="RuleBase" id="RU364031"/>
    </source>
</evidence>
<keyword evidence="7 12" id="KW-1133">Transmembrane helix</keyword>
<keyword evidence="3 12" id="KW-0813">Transport</keyword>
<evidence type="ECO:0000256" key="11">
    <source>
        <dbReference type="PIRSR" id="PIRSR607992-2"/>
    </source>
</evidence>
<sequence>MALPLMLRSAQKAQGYSCILRCSPVAFKNTNYVSLPQLPNRTSSSLVQKTPILLQSKILTNPVMRCMSEGGDHRMKWTIERLISVGLIGLLPLTIATPNPILDNVTAVAVTLHIHWGIEAMAEDYLRPIVVGNAISKAALIAVYIVSTVTLGGLLYFNYTDIGIGKVIRKFWAVQPC</sequence>
<evidence type="ECO:0000313" key="14">
    <source>
        <dbReference type="Proteomes" id="UP000801492"/>
    </source>
</evidence>
<evidence type="ECO:0000313" key="13">
    <source>
        <dbReference type="EMBL" id="KAF2900376.1"/>
    </source>
</evidence>
<feature type="transmembrane region" description="Helical" evidence="12">
    <location>
        <begin position="82"/>
        <end position="102"/>
    </location>
</feature>
<keyword evidence="11" id="KW-0408">Iron</keyword>
<comment type="subcellular location">
    <subcellularLocation>
        <location evidence="1 12">Mitochondrion inner membrane</location>
        <topology evidence="1 12">Multi-pass membrane protein</topology>
    </subcellularLocation>
</comment>
<evidence type="ECO:0000256" key="10">
    <source>
        <dbReference type="PIRSR" id="PIRSR607992-1"/>
    </source>
</evidence>